<dbReference type="Proteomes" id="UP000825935">
    <property type="component" value="Chromosome 9"/>
</dbReference>
<evidence type="ECO:0000313" key="3">
    <source>
        <dbReference type="EMBL" id="KAH7428794.1"/>
    </source>
</evidence>
<feature type="transmembrane region" description="Helical" evidence="1">
    <location>
        <begin position="184"/>
        <end position="203"/>
    </location>
</feature>
<reference evidence="2" key="1">
    <citation type="submission" date="2021-08" db="EMBL/GenBank/DDBJ databases">
        <title>WGS assembly of Ceratopteris richardii.</title>
        <authorList>
            <person name="Marchant D.B."/>
            <person name="Chen G."/>
            <person name="Jenkins J."/>
            <person name="Shu S."/>
            <person name="Leebens-Mack J."/>
            <person name="Grimwood J."/>
            <person name="Schmutz J."/>
            <person name="Soltis P."/>
            <person name="Soltis D."/>
            <person name="Chen Z.-H."/>
        </authorList>
    </citation>
    <scope>NUCLEOTIDE SEQUENCE</scope>
    <source>
        <strain evidence="2">Whitten #5841</strain>
        <tissue evidence="2">Leaf</tissue>
    </source>
</reference>
<evidence type="ECO:0000313" key="4">
    <source>
        <dbReference type="Proteomes" id="UP000825935"/>
    </source>
</evidence>
<dbReference type="OrthoDB" id="777403at2759"/>
<comment type="caution">
    <text evidence="2">The sequence shown here is derived from an EMBL/GenBank/DDBJ whole genome shotgun (WGS) entry which is preliminary data.</text>
</comment>
<dbReference type="PANTHER" id="PTHR33133:SF1">
    <property type="entry name" value="EXPRESSED PROTEIN-RELATED"/>
    <property type="match status" value="1"/>
</dbReference>
<keyword evidence="1" id="KW-0472">Membrane</keyword>
<dbReference type="EMBL" id="CM035414">
    <property type="protein sequence ID" value="KAH7428792.1"/>
    <property type="molecule type" value="Genomic_DNA"/>
</dbReference>
<keyword evidence="4" id="KW-1185">Reference proteome</keyword>
<dbReference type="PANTHER" id="PTHR33133">
    <property type="entry name" value="OS08G0107100 PROTEIN-RELATED"/>
    <property type="match status" value="1"/>
</dbReference>
<keyword evidence="1" id="KW-1133">Transmembrane helix</keyword>
<organism evidence="2 4">
    <name type="scientific">Ceratopteris richardii</name>
    <name type="common">Triangle waterfern</name>
    <dbReference type="NCBI Taxonomy" id="49495"/>
    <lineage>
        <taxon>Eukaryota</taxon>
        <taxon>Viridiplantae</taxon>
        <taxon>Streptophyta</taxon>
        <taxon>Embryophyta</taxon>
        <taxon>Tracheophyta</taxon>
        <taxon>Polypodiopsida</taxon>
        <taxon>Polypodiidae</taxon>
        <taxon>Polypodiales</taxon>
        <taxon>Pteridineae</taxon>
        <taxon>Pteridaceae</taxon>
        <taxon>Parkerioideae</taxon>
        <taxon>Ceratopteris</taxon>
    </lineage>
</organism>
<accession>A0A8T2U0M0</accession>
<gene>
    <name evidence="2" type="ORF">KP509_09G017900</name>
    <name evidence="3" type="ORF">KP509_09G018100</name>
</gene>
<evidence type="ECO:0008006" key="5">
    <source>
        <dbReference type="Google" id="ProtNLM"/>
    </source>
</evidence>
<evidence type="ECO:0000313" key="2">
    <source>
        <dbReference type="EMBL" id="KAH7428792.1"/>
    </source>
</evidence>
<proteinExistence type="predicted"/>
<feature type="transmembrane region" description="Helical" evidence="1">
    <location>
        <begin position="145"/>
        <end position="178"/>
    </location>
</feature>
<feature type="transmembrane region" description="Helical" evidence="1">
    <location>
        <begin position="33"/>
        <end position="55"/>
    </location>
</feature>
<keyword evidence="1" id="KW-0812">Transmembrane</keyword>
<feature type="transmembrane region" description="Helical" evidence="1">
    <location>
        <begin position="94"/>
        <end position="124"/>
    </location>
</feature>
<dbReference type="EMBL" id="CM035414">
    <property type="protein sequence ID" value="KAH7428794.1"/>
    <property type="molecule type" value="Genomic_DNA"/>
</dbReference>
<feature type="transmembrane region" description="Helical" evidence="1">
    <location>
        <begin position="276"/>
        <end position="298"/>
    </location>
</feature>
<protein>
    <recommendedName>
        <fullName evidence="5">Transmembrane protein</fullName>
    </recommendedName>
</protein>
<feature type="transmembrane region" description="Helical" evidence="1">
    <location>
        <begin position="237"/>
        <end position="256"/>
    </location>
</feature>
<dbReference type="OMA" id="YHRESIN"/>
<sequence length="329" mass="37100">MEMDLAKPEQLQFLSLWGLVRESVKVIRSHGKLFLALTMTFILPLWILSFGYTLITLPISNRIIMDQFGLSFARPDPGIEERIVEDLHRELGKLLIVTVAFLVASVAFSPLLTSAIAYSVACIYSEQITSYKKVLNFVPRVWTRLMFTFFWAILTIFMSGFLSTILIVILAAMLALIFQASKVVIIVVVCVGMVCLLVGTFYLSCVWRLANVVTVLEENCGLGAMRRSLHLIQGKRFVACGLFFMYSILISLVYRMSLVQAMSSSVVWRTFSGCVFILLMSIVELIGLVLQTVFYFACKAHHHESIDRLQLSEHIGSYLGENVPLKENI</sequence>
<evidence type="ECO:0000256" key="1">
    <source>
        <dbReference type="SAM" id="Phobius"/>
    </source>
</evidence>
<name>A0A8T2U0M0_CERRI</name>
<dbReference type="AlphaFoldDB" id="A0A8T2U0M0"/>